<evidence type="ECO:0000256" key="2">
    <source>
        <dbReference type="ARBA" id="ARBA00047806"/>
    </source>
</evidence>
<dbReference type="RefSeq" id="WP_126826757.1">
    <property type="nucleotide sequence ID" value="NZ_PIQG01000002.1"/>
</dbReference>
<gene>
    <name evidence="4 6" type="primary">msrA</name>
    <name evidence="6" type="ORF">CWI83_05320</name>
</gene>
<dbReference type="OrthoDB" id="4174719at2"/>
<evidence type="ECO:0000256" key="3">
    <source>
        <dbReference type="ARBA" id="ARBA00048782"/>
    </source>
</evidence>
<dbReference type="SUPFAM" id="SSF55068">
    <property type="entry name" value="Peptide methionine sulfoxide reductase"/>
    <property type="match status" value="1"/>
</dbReference>
<dbReference type="Pfam" id="PF01625">
    <property type="entry name" value="PMSR"/>
    <property type="match status" value="1"/>
</dbReference>
<dbReference type="Gene3D" id="3.30.1060.10">
    <property type="entry name" value="Peptide methionine sulphoxide reductase MsrA"/>
    <property type="match status" value="1"/>
</dbReference>
<accession>A0A432ZKF2</accession>
<dbReference type="InterPro" id="IPR002569">
    <property type="entry name" value="Met_Sox_Rdtase_MsrA_dom"/>
</dbReference>
<dbReference type="HAMAP" id="MF_01401">
    <property type="entry name" value="MsrA"/>
    <property type="match status" value="1"/>
</dbReference>
<evidence type="ECO:0000256" key="1">
    <source>
        <dbReference type="ARBA" id="ARBA00023002"/>
    </source>
</evidence>
<comment type="function">
    <text evidence="4">Has an important function as a repair enzyme for proteins that have been inactivated by oxidation. Catalyzes the reversible oxidation-reduction of methionine sulfoxide in proteins to methionine.</text>
</comment>
<dbReference type="Proteomes" id="UP000288279">
    <property type="component" value="Unassembled WGS sequence"/>
</dbReference>
<dbReference type="PANTHER" id="PTHR43774:SF1">
    <property type="entry name" value="PEPTIDE METHIONINE SULFOXIDE REDUCTASE MSRA 2"/>
    <property type="match status" value="1"/>
</dbReference>
<evidence type="ECO:0000313" key="6">
    <source>
        <dbReference type="EMBL" id="RUO78448.1"/>
    </source>
</evidence>
<dbReference type="EMBL" id="PIQG01000002">
    <property type="protein sequence ID" value="RUO78448.1"/>
    <property type="molecule type" value="Genomic_DNA"/>
</dbReference>
<dbReference type="NCBIfam" id="TIGR00401">
    <property type="entry name" value="msrA"/>
    <property type="match status" value="1"/>
</dbReference>
<keyword evidence="1 4" id="KW-0560">Oxidoreductase</keyword>
<comment type="caution">
    <text evidence="6">The sequence shown here is derived from an EMBL/GenBank/DDBJ whole genome shotgun (WGS) entry which is preliminary data.</text>
</comment>
<proteinExistence type="inferred from homology"/>
<comment type="catalytic activity">
    <reaction evidence="2 4">
        <text>L-methionyl-[protein] + [thioredoxin]-disulfide + H2O = L-methionyl-(S)-S-oxide-[protein] + [thioredoxin]-dithiol</text>
        <dbReference type="Rhea" id="RHEA:14217"/>
        <dbReference type="Rhea" id="RHEA-COMP:10698"/>
        <dbReference type="Rhea" id="RHEA-COMP:10700"/>
        <dbReference type="Rhea" id="RHEA-COMP:12313"/>
        <dbReference type="Rhea" id="RHEA-COMP:12315"/>
        <dbReference type="ChEBI" id="CHEBI:15377"/>
        <dbReference type="ChEBI" id="CHEBI:16044"/>
        <dbReference type="ChEBI" id="CHEBI:29950"/>
        <dbReference type="ChEBI" id="CHEBI:44120"/>
        <dbReference type="ChEBI" id="CHEBI:50058"/>
        <dbReference type="EC" id="1.8.4.11"/>
    </reaction>
</comment>
<evidence type="ECO:0000256" key="4">
    <source>
        <dbReference type="HAMAP-Rule" id="MF_01401"/>
    </source>
</evidence>
<comment type="similarity">
    <text evidence="4">Belongs to the MsrA Met sulfoxide reductase family.</text>
</comment>
<feature type="active site" evidence="4">
    <location>
        <position position="10"/>
    </location>
</feature>
<sequence>MQQITLGGGCFWCIEAAFRQVRGIVSAQSGYSGGTVPQPSYEQVCSGQTGHVEVVQLNFDPEVISVREIYEIFFTLHDPTQLNRQGNDIGPQYRGVIFYHNDEQRELAEQIIAEMTHEQTWDQPIVTAIEPAQTFWPAEDAHENYVARNPQNPYCQAVIHPKLAKFKKTFADKLN</sequence>
<keyword evidence="7" id="KW-1185">Reference proteome</keyword>
<feature type="domain" description="Peptide methionine sulphoxide reductase MsrA" evidence="5">
    <location>
        <begin position="3"/>
        <end position="156"/>
    </location>
</feature>
<evidence type="ECO:0000259" key="5">
    <source>
        <dbReference type="Pfam" id="PF01625"/>
    </source>
</evidence>
<evidence type="ECO:0000313" key="7">
    <source>
        <dbReference type="Proteomes" id="UP000288279"/>
    </source>
</evidence>
<comment type="catalytic activity">
    <reaction evidence="3 4">
        <text>[thioredoxin]-disulfide + L-methionine + H2O = L-methionine (S)-S-oxide + [thioredoxin]-dithiol</text>
        <dbReference type="Rhea" id="RHEA:19993"/>
        <dbReference type="Rhea" id="RHEA-COMP:10698"/>
        <dbReference type="Rhea" id="RHEA-COMP:10700"/>
        <dbReference type="ChEBI" id="CHEBI:15377"/>
        <dbReference type="ChEBI" id="CHEBI:29950"/>
        <dbReference type="ChEBI" id="CHEBI:50058"/>
        <dbReference type="ChEBI" id="CHEBI:57844"/>
        <dbReference type="ChEBI" id="CHEBI:58772"/>
        <dbReference type="EC" id="1.8.4.11"/>
    </reaction>
</comment>
<organism evidence="6 7">
    <name type="scientific">Pseudidiomarina taiwanensis</name>
    <dbReference type="NCBI Taxonomy" id="337250"/>
    <lineage>
        <taxon>Bacteria</taxon>
        <taxon>Pseudomonadati</taxon>
        <taxon>Pseudomonadota</taxon>
        <taxon>Gammaproteobacteria</taxon>
        <taxon>Alteromonadales</taxon>
        <taxon>Idiomarinaceae</taxon>
        <taxon>Pseudidiomarina</taxon>
    </lineage>
</organism>
<protein>
    <recommendedName>
        <fullName evidence="4">Peptide methionine sulfoxide reductase MsrA</fullName>
        <shortName evidence="4">Protein-methionine-S-oxide reductase</shortName>
        <ecNumber evidence="4">1.8.4.11</ecNumber>
    </recommendedName>
    <alternativeName>
        <fullName evidence="4">Peptide-methionine (S)-S-oxide reductase</fullName>
        <shortName evidence="4">Peptide Met(O) reductase</shortName>
    </alternativeName>
</protein>
<reference evidence="6 7" key="1">
    <citation type="journal article" date="2011" name="Front. Microbiol.">
        <title>Genomic signatures of strain selection and enhancement in Bacillus atrophaeus var. globigii, a historical biowarfare simulant.</title>
        <authorList>
            <person name="Gibbons H.S."/>
            <person name="Broomall S.M."/>
            <person name="McNew L.A."/>
            <person name="Daligault H."/>
            <person name="Chapman C."/>
            <person name="Bruce D."/>
            <person name="Karavis M."/>
            <person name="Krepps M."/>
            <person name="McGregor P.A."/>
            <person name="Hong C."/>
            <person name="Park K.H."/>
            <person name="Akmal A."/>
            <person name="Feldman A."/>
            <person name="Lin J.S."/>
            <person name="Chang W.E."/>
            <person name="Higgs B.W."/>
            <person name="Demirev P."/>
            <person name="Lindquist J."/>
            <person name="Liem A."/>
            <person name="Fochler E."/>
            <person name="Read T.D."/>
            <person name="Tapia R."/>
            <person name="Johnson S."/>
            <person name="Bishop-Lilly K.A."/>
            <person name="Detter C."/>
            <person name="Han C."/>
            <person name="Sozhamannan S."/>
            <person name="Rosenzweig C.N."/>
            <person name="Skowronski E.W."/>
        </authorList>
    </citation>
    <scope>NUCLEOTIDE SEQUENCE [LARGE SCALE GENOMIC DNA]</scope>
    <source>
        <strain evidence="6 7">PIT1</strain>
    </source>
</reference>
<name>A0A432ZKF2_9GAMM</name>
<dbReference type="InterPro" id="IPR036509">
    <property type="entry name" value="Met_Sox_Rdtase_MsrA_sf"/>
</dbReference>
<dbReference type="AlphaFoldDB" id="A0A432ZKF2"/>
<dbReference type="GO" id="GO:0033744">
    <property type="term" value="F:L-methionine:thioredoxin-disulfide S-oxidoreductase activity"/>
    <property type="evidence" value="ECO:0007669"/>
    <property type="project" value="RHEA"/>
</dbReference>
<dbReference type="GO" id="GO:0008113">
    <property type="term" value="F:peptide-methionine (S)-S-oxide reductase activity"/>
    <property type="evidence" value="ECO:0007669"/>
    <property type="project" value="UniProtKB-UniRule"/>
</dbReference>
<dbReference type="PANTHER" id="PTHR43774">
    <property type="entry name" value="PEPTIDE METHIONINE SULFOXIDE REDUCTASE"/>
    <property type="match status" value="1"/>
</dbReference>
<dbReference type="EC" id="1.8.4.11" evidence="4"/>